<protein>
    <submittedName>
        <fullName evidence="1">DUF1877 family protein</fullName>
    </submittedName>
</protein>
<dbReference type="RefSeq" id="WP_176636546.1">
    <property type="nucleotide sequence ID" value="NZ_JAAMFM010000042.1"/>
</dbReference>
<keyword evidence="2" id="KW-1185">Reference proteome</keyword>
<gene>
    <name evidence="1" type="ORF">G6034_18405</name>
</gene>
<dbReference type="InterPro" id="IPR035944">
    <property type="entry name" value="YfbM-like_sf"/>
</dbReference>
<dbReference type="InterPro" id="IPR015068">
    <property type="entry name" value="DUF1877"/>
</dbReference>
<sequence>MGIRYFALPVPAQLVGIARINPRAFLSDHHFWESWSDPPDRPEGLFLDKAWQDLQWLLGPGDAGPARAAYELVRGAVTQYGYGWIPYDRVLDQGQVADVARDLATVSLAAPYQGYTPQFSPDWAAIKDSQCGSLDTYLGKAANFTQQLAEQGLGLIYSIG</sequence>
<dbReference type="Gene3D" id="3.40.1760.10">
    <property type="entry name" value="YfbM-like super family"/>
    <property type="match status" value="1"/>
</dbReference>
<dbReference type="Pfam" id="PF08974">
    <property type="entry name" value="DUF1877"/>
    <property type="match status" value="1"/>
</dbReference>
<dbReference type="AlphaFoldDB" id="A0A7Y7IJY4"/>
<accession>A0A7Y7IJY4</accession>
<dbReference type="Proteomes" id="UP000543556">
    <property type="component" value="Unassembled WGS sequence"/>
</dbReference>
<organism evidence="1 2">
    <name type="scientific">Arthrobacter wenxiniae</name>
    <dbReference type="NCBI Taxonomy" id="2713570"/>
    <lineage>
        <taxon>Bacteria</taxon>
        <taxon>Bacillati</taxon>
        <taxon>Actinomycetota</taxon>
        <taxon>Actinomycetes</taxon>
        <taxon>Micrococcales</taxon>
        <taxon>Micrococcaceae</taxon>
        <taxon>Arthrobacter</taxon>
    </lineage>
</organism>
<dbReference type="EMBL" id="JAAMFM010000042">
    <property type="protein sequence ID" value="NVM96843.1"/>
    <property type="molecule type" value="Genomic_DNA"/>
</dbReference>
<name>A0A7Y7IJY4_9MICC</name>
<comment type="caution">
    <text evidence="1">The sequence shown here is derived from an EMBL/GenBank/DDBJ whole genome shotgun (WGS) entry which is preliminary data.</text>
</comment>
<reference evidence="1 2" key="1">
    <citation type="submission" date="2020-02" db="EMBL/GenBank/DDBJ databases">
        <title>Genome sequence of strain AETb3-4.</title>
        <authorList>
            <person name="Gao J."/>
            <person name="Zhang X."/>
        </authorList>
    </citation>
    <scope>NUCLEOTIDE SEQUENCE [LARGE SCALE GENOMIC DNA]</scope>
    <source>
        <strain evidence="1 2">AETb3-4</strain>
    </source>
</reference>
<evidence type="ECO:0000313" key="1">
    <source>
        <dbReference type="EMBL" id="NVM96843.1"/>
    </source>
</evidence>
<proteinExistence type="predicted"/>
<evidence type="ECO:0000313" key="2">
    <source>
        <dbReference type="Proteomes" id="UP000543556"/>
    </source>
</evidence>